<dbReference type="PANTHER" id="PTHR48081">
    <property type="entry name" value="AB HYDROLASE SUPERFAMILY PROTEIN C4A8.06C"/>
    <property type="match status" value="1"/>
</dbReference>
<sequence>MPVNALTRKVGLRVGPVVLETLVKHYFDRIKKDFQQKEDGKEKDGNSVQLRQDELLYDEAFNVIKAFLEAASHHTVEEMQEFSNYRTISPPWVHVVRLVVPTSCCNDAAGYLITALGGEDVARRVVGGVKWWQVRGIDGVDAQWITAKKDWQEAKRRYKMQDKAATAKENLAKSEDDNVYDKDMDEMRCILYSHGGEIFDSNSKCYNAQMPQGGYYFGSVDQERYSIQRYARKINGRVFAINYRLAPQYPFPCALHDLLASYLYLIRPPPEAKHRPVKPAHIVVAGDSAGGGLSLALLQVIRDSGLPMPAGGVLISPWCDLTHSFPSVHTNTDTDIIPKYGLSLVKPSTLWPPPSDDMTSRVHNGLRAKIRQTFKLDHHGQDPTASMISFTNSAPITPATPGEGHRLGMPVDVGATTPLPQPDSNFFDKQEVTMTASNGETLTVDQQVQLYTVNSLLFHPLVSPALSYLGGLPPLFFIASDKEVLRDEIIYTAHKAAYPDKYPVKDEVRAIYPKLNGIEARYGPTPVHLQVYDDTAHVLPVLFSFTTPGKFCYRAIASFCKYVTGMLNPPPTSPTTDSFATSTSTSPPTSPIRSKMSKSSLMPPESSSRLSRKLSISSKATSRKSSVESELQPPPVPSTKVSSPPTSPSKPKSQSSLHRSVSESVKKSLSRTQKRSKSVPRLREGETSESKDTVPPLPESSTMPTLTGLPITGTPNASTDTVAPPKTTSPPNTLPEIRYAGDPIVYSETPDYPSMRTTMIRERVSTRGIIRPLEPESELDACRVPPELIGALSELAIRRYIEGRKKFDAKYASTMRAIEKHRKRHLERAKKDTIKNMSVLQHSLEKEEQKKKEDDNAQSTIRDGLLASSGWSWAWALDSDEHPPPSSIVSRRDTSEALELARIADHAVLQEDGGALSGNNLWSVISNVLTEKGKRRGSNGEAMKEKPDLTHKAEEDKQTTPKRRKSIFAQFASPTKA</sequence>
<dbReference type="GO" id="GO:0016787">
    <property type="term" value="F:hydrolase activity"/>
    <property type="evidence" value="ECO:0007669"/>
    <property type="project" value="UniProtKB-KW"/>
</dbReference>
<accession>A0AAW0CDG5</accession>
<keyword evidence="5" id="KW-1185">Reference proteome</keyword>
<evidence type="ECO:0000313" key="4">
    <source>
        <dbReference type="EMBL" id="KAK7036461.1"/>
    </source>
</evidence>
<evidence type="ECO:0000256" key="2">
    <source>
        <dbReference type="SAM" id="MobiDB-lite"/>
    </source>
</evidence>
<feature type="region of interest" description="Disordered" evidence="2">
    <location>
        <begin position="572"/>
        <end position="740"/>
    </location>
</feature>
<feature type="compositionally biased region" description="Low complexity" evidence="2">
    <location>
        <begin position="574"/>
        <end position="624"/>
    </location>
</feature>
<dbReference type="Pfam" id="PF07859">
    <property type="entry name" value="Abhydrolase_3"/>
    <property type="match status" value="1"/>
</dbReference>
<dbReference type="EMBL" id="JAYKXP010000051">
    <property type="protein sequence ID" value="KAK7036461.1"/>
    <property type="molecule type" value="Genomic_DNA"/>
</dbReference>
<dbReference type="InterPro" id="IPR013094">
    <property type="entry name" value="AB_hydrolase_3"/>
</dbReference>
<dbReference type="InterPro" id="IPR050300">
    <property type="entry name" value="GDXG_lipolytic_enzyme"/>
</dbReference>
<reference evidence="4 5" key="1">
    <citation type="submission" date="2024-01" db="EMBL/GenBank/DDBJ databases">
        <title>A draft genome for a cacao thread blight-causing isolate of Paramarasmius palmivorus.</title>
        <authorList>
            <person name="Baruah I.K."/>
            <person name="Bukari Y."/>
            <person name="Amoako-Attah I."/>
            <person name="Meinhardt L.W."/>
            <person name="Bailey B.A."/>
            <person name="Cohen S.P."/>
        </authorList>
    </citation>
    <scope>NUCLEOTIDE SEQUENCE [LARGE SCALE GENOMIC DNA]</scope>
    <source>
        <strain evidence="4 5">GH-12</strain>
    </source>
</reference>
<proteinExistence type="predicted"/>
<feature type="compositionally biased region" description="Basic and acidic residues" evidence="2">
    <location>
        <begin position="942"/>
        <end position="959"/>
    </location>
</feature>
<feature type="compositionally biased region" description="Low complexity" evidence="2">
    <location>
        <begin position="638"/>
        <end position="656"/>
    </location>
</feature>
<keyword evidence="1" id="KW-0378">Hydrolase</keyword>
<feature type="compositionally biased region" description="Basic and acidic residues" evidence="2">
    <location>
        <begin position="681"/>
        <end position="692"/>
    </location>
</feature>
<feature type="domain" description="Alpha/beta hydrolase fold-3" evidence="3">
    <location>
        <begin position="213"/>
        <end position="340"/>
    </location>
</feature>
<feature type="region of interest" description="Disordered" evidence="2">
    <location>
        <begin position="932"/>
        <end position="977"/>
    </location>
</feature>
<comment type="caution">
    <text evidence="4">The sequence shown here is derived from an EMBL/GenBank/DDBJ whole genome shotgun (WGS) entry which is preliminary data.</text>
</comment>
<organism evidence="4 5">
    <name type="scientific">Paramarasmius palmivorus</name>
    <dbReference type="NCBI Taxonomy" id="297713"/>
    <lineage>
        <taxon>Eukaryota</taxon>
        <taxon>Fungi</taxon>
        <taxon>Dikarya</taxon>
        <taxon>Basidiomycota</taxon>
        <taxon>Agaricomycotina</taxon>
        <taxon>Agaricomycetes</taxon>
        <taxon>Agaricomycetidae</taxon>
        <taxon>Agaricales</taxon>
        <taxon>Marasmiineae</taxon>
        <taxon>Marasmiaceae</taxon>
        <taxon>Paramarasmius</taxon>
    </lineage>
</organism>
<dbReference type="InterPro" id="IPR029058">
    <property type="entry name" value="AB_hydrolase_fold"/>
</dbReference>
<protein>
    <recommendedName>
        <fullName evidence="3">Alpha/beta hydrolase fold-3 domain-containing protein</fullName>
    </recommendedName>
</protein>
<evidence type="ECO:0000256" key="1">
    <source>
        <dbReference type="ARBA" id="ARBA00022801"/>
    </source>
</evidence>
<dbReference type="AlphaFoldDB" id="A0AAW0CDG5"/>
<name>A0AAW0CDG5_9AGAR</name>
<evidence type="ECO:0000313" key="5">
    <source>
        <dbReference type="Proteomes" id="UP001383192"/>
    </source>
</evidence>
<feature type="compositionally biased region" description="Basic residues" evidence="2">
    <location>
        <begin position="668"/>
        <end position="680"/>
    </location>
</feature>
<dbReference type="SUPFAM" id="SSF53474">
    <property type="entry name" value="alpha/beta-Hydrolases"/>
    <property type="match status" value="1"/>
</dbReference>
<gene>
    <name evidence="4" type="ORF">VNI00_011658</name>
</gene>
<feature type="compositionally biased region" description="Low complexity" evidence="2">
    <location>
        <begin position="702"/>
        <end position="715"/>
    </location>
</feature>
<dbReference type="PANTHER" id="PTHR48081:SF5">
    <property type="entry name" value="ALPHA_BETA HYDROLASE FOLD-3 DOMAIN-CONTAINING PROTEIN"/>
    <property type="match status" value="1"/>
</dbReference>
<dbReference type="Gene3D" id="3.40.50.1820">
    <property type="entry name" value="alpha/beta hydrolase"/>
    <property type="match status" value="1"/>
</dbReference>
<evidence type="ECO:0000259" key="3">
    <source>
        <dbReference type="Pfam" id="PF07859"/>
    </source>
</evidence>
<dbReference type="Proteomes" id="UP001383192">
    <property type="component" value="Unassembled WGS sequence"/>
</dbReference>